<accession>A0A1G2TK84</accession>
<dbReference type="AlphaFoldDB" id="A0A1G2TK84"/>
<feature type="transmembrane region" description="Helical" evidence="1">
    <location>
        <begin position="21"/>
        <end position="42"/>
    </location>
</feature>
<keyword evidence="1" id="KW-1133">Transmembrane helix</keyword>
<evidence type="ECO:0000313" key="2">
    <source>
        <dbReference type="EMBL" id="OHA97592.1"/>
    </source>
</evidence>
<organism evidence="2 3">
    <name type="scientific">Candidatus Zambryskibacteria bacterium RIFCSPHIGHO2_12_FULL_38_37</name>
    <dbReference type="NCBI Taxonomy" id="1802751"/>
    <lineage>
        <taxon>Bacteria</taxon>
        <taxon>Candidatus Zambryskiibacteriota</taxon>
    </lineage>
</organism>
<dbReference type="InterPro" id="IPR045584">
    <property type="entry name" value="Pilin-like"/>
</dbReference>
<dbReference type="Pfam" id="PF07963">
    <property type="entry name" value="N_methyl"/>
    <property type="match status" value="1"/>
</dbReference>
<gene>
    <name evidence="2" type="ORF">A3E32_02920</name>
</gene>
<dbReference type="InterPro" id="IPR012902">
    <property type="entry name" value="N_methyl_site"/>
</dbReference>
<evidence type="ECO:0000256" key="1">
    <source>
        <dbReference type="SAM" id="Phobius"/>
    </source>
</evidence>
<proteinExistence type="predicted"/>
<keyword evidence="1" id="KW-0812">Transmembrane</keyword>
<reference evidence="2 3" key="1">
    <citation type="journal article" date="2016" name="Nat. Commun.">
        <title>Thousands of microbial genomes shed light on interconnected biogeochemical processes in an aquifer system.</title>
        <authorList>
            <person name="Anantharaman K."/>
            <person name="Brown C.T."/>
            <person name="Hug L.A."/>
            <person name="Sharon I."/>
            <person name="Castelle C.J."/>
            <person name="Probst A.J."/>
            <person name="Thomas B.C."/>
            <person name="Singh A."/>
            <person name="Wilkins M.J."/>
            <person name="Karaoz U."/>
            <person name="Brodie E.L."/>
            <person name="Williams K.H."/>
            <person name="Hubbard S.S."/>
            <person name="Banfield J.F."/>
        </authorList>
    </citation>
    <scope>NUCLEOTIDE SEQUENCE [LARGE SCALE GENOMIC DNA]</scope>
</reference>
<keyword evidence="1" id="KW-0472">Membrane</keyword>
<dbReference type="SUPFAM" id="SSF54523">
    <property type="entry name" value="Pili subunits"/>
    <property type="match status" value="1"/>
</dbReference>
<sequence length="206" mass="21873">MKKFKHYKNITKYKSGAGFTLIELMVSISIVSVIMTVVLFTYSSFNDSLALSAAGQEVASAVRQAQTYGLSVKEFSVGSEQFTSGYGIYFDPVSDPTNYYIFVDINGNKKYDSGGGCGVVGTECVETGTLRNNVNVSSVCDASSCPPSGARSLHVTFLRPNPDAVINFVNDAGTTIGALTGKITLKSAKGIELKVTVESTGQISVQ</sequence>
<evidence type="ECO:0000313" key="3">
    <source>
        <dbReference type="Proteomes" id="UP000178530"/>
    </source>
</evidence>
<evidence type="ECO:0008006" key="4">
    <source>
        <dbReference type="Google" id="ProtNLM"/>
    </source>
</evidence>
<name>A0A1G2TK84_9BACT</name>
<comment type="caution">
    <text evidence="2">The sequence shown here is derived from an EMBL/GenBank/DDBJ whole genome shotgun (WGS) entry which is preliminary data.</text>
</comment>
<dbReference type="PROSITE" id="PS00409">
    <property type="entry name" value="PROKAR_NTER_METHYL"/>
    <property type="match status" value="1"/>
</dbReference>
<dbReference type="EMBL" id="MHVU01000043">
    <property type="protein sequence ID" value="OHA97592.1"/>
    <property type="molecule type" value="Genomic_DNA"/>
</dbReference>
<dbReference type="Proteomes" id="UP000178530">
    <property type="component" value="Unassembled WGS sequence"/>
</dbReference>
<protein>
    <recommendedName>
        <fullName evidence="4">General secretion pathway GspH domain-containing protein</fullName>
    </recommendedName>
</protein>
<dbReference type="Gene3D" id="3.30.700.10">
    <property type="entry name" value="Glycoprotein, Type 4 Pilin"/>
    <property type="match status" value="1"/>
</dbReference>
<dbReference type="NCBIfam" id="TIGR02532">
    <property type="entry name" value="IV_pilin_GFxxxE"/>
    <property type="match status" value="1"/>
</dbReference>